<gene>
    <name evidence="2" type="ORF">CPEL01642_LOCUS1038</name>
</gene>
<keyword evidence="1" id="KW-1133">Transmembrane helix</keyword>
<accession>A0A7S0PXL0</accession>
<protein>
    <submittedName>
        <fullName evidence="2">Uncharacterized protein</fullName>
    </submittedName>
</protein>
<dbReference type="EMBL" id="HBEY01002079">
    <property type="protein sequence ID" value="CAD8597708.1"/>
    <property type="molecule type" value="Transcribed_RNA"/>
</dbReference>
<keyword evidence="1" id="KW-0812">Transmembrane</keyword>
<evidence type="ECO:0000313" key="2">
    <source>
        <dbReference type="EMBL" id="CAD8597708.1"/>
    </source>
</evidence>
<sequence>MAVAIATMGLPFPCIRRIIRVFQHLAFRLRGTQILLKLLQLRLRLRLCPPKLGLHLPQLLFEHGLFALSLLQLFVLVLLQLVGIIMVTNCVHCHLLLDLIASDASQRKVHSQVFSLSLLLVEHGTAKTLHVLVEYTY</sequence>
<reference evidence="2" key="1">
    <citation type="submission" date="2021-01" db="EMBL/GenBank/DDBJ databases">
        <authorList>
            <person name="Corre E."/>
            <person name="Pelletier E."/>
            <person name="Niang G."/>
            <person name="Scheremetjew M."/>
            <person name="Finn R."/>
            <person name="Kale V."/>
            <person name="Holt S."/>
            <person name="Cochrane G."/>
            <person name="Meng A."/>
            <person name="Brown T."/>
            <person name="Cohen L."/>
        </authorList>
    </citation>
    <scope>NUCLEOTIDE SEQUENCE</scope>
    <source>
        <strain evidence="2">PLY182g</strain>
    </source>
</reference>
<evidence type="ECO:0000256" key="1">
    <source>
        <dbReference type="SAM" id="Phobius"/>
    </source>
</evidence>
<dbReference type="AlphaFoldDB" id="A0A7S0PXL0"/>
<proteinExistence type="predicted"/>
<feature type="transmembrane region" description="Helical" evidence="1">
    <location>
        <begin position="65"/>
        <end position="87"/>
    </location>
</feature>
<keyword evidence="1" id="KW-0472">Membrane</keyword>
<name>A0A7S0PXL0_9EUKA</name>
<organism evidence="2">
    <name type="scientific">Coccolithus braarudii</name>
    <dbReference type="NCBI Taxonomy" id="221442"/>
    <lineage>
        <taxon>Eukaryota</taxon>
        <taxon>Haptista</taxon>
        <taxon>Haptophyta</taxon>
        <taxon>Prymnesiophyceae</taxon>
        <taxon>Coccolithales</taxon>
        <taxon>Coccolithaceae</taxon>
        <taxon>Coccolithus</taxon>
    </lineage>
</organism>